<dbReference type="EMBL" id="FNMV01000011">
    <property type="protein sequence ID" value="SDX52644.1"/>
    <property type="molecule type" value="Genomic_DNA"/>
</dbReference>
<dbReference type="GO" id="GO:0004527">
    <property type="term" value="F:exonuclease activity"/>
    <property type="evidence" value="ECO:0007669"/>
    <property type="project" value="UniProtKB-KW"/>
</dbReference>
<organism evidence="3 4">
    <name type="scientific">Flavobacterium degerlachei</name>
    <dbReference type="NCBI Taxonomy" id="229203"/>
    <lineage>
        <taxon>Bacteria</taxon>
        <taxon>Pseudomonadati</taxon>
        <taxon>Bacteroidota</taxon>
        <taxon>Flavobacteriia</taxon>
        <taxon>Flavobacteriales</taxon>
        <taxon>Flavobacteriaceae</taxon>
        <taxon>Flavobacterium</taxon>
    </lineage>
</organism>
<dbReference type="InterPro" id="IPR027417">
    <property type="entry name" value="P-loop_NTPase"/>
</dbReference>
<dbReference type="Pfam" id="PF13476">
    <property type="entry name" value="AAA_23"/>
    <property type="match status" value="1"/>
</dbReference>
<feature type="coiled-coil region" evidence="1">
    <location>
        <begin position="390"/>
        <end position="417"/>
    </location>
</feature>
<dbReference type="STRING" id="229203.SAMN05444338_11197"/>
<dbReference type="PANTHER" id="PTHR32114">
    <property type="entry name" value="ABC TRANSPORTER ABCH.3"/>
    <property type="match status" value="1"/>
</dbReference>
<dbReference type="AlphaFoldDB" id="A0A1H3CGD1"/>
<dbReference type="OrthoDB" id="7029750at2"/>
<evidence type="ECO:0000256" key="1">
    <source>
        <dbReference type="SAM" id="Coils"/>
    </source>
</evidence>
<proteinExistence type="predicted"/>
<feature type="domain" description="Rad50/SbcC-type AAA" evidence="2">
    <location>
        <begin position="5"/>
        <end position="208"/>
    </location>
</feature>
<dbReference type="PANTHER" id="PTHR32114:SF2">
    <property type="entry name" value="ABC TRANSPORTER ABCH.3"/>
    <property type="match status" value="1"/>
</dbReference>
<protein>
    <submittedName>
        <fullName evidence="3">Exonuclease SbcC</fullName>
    </submittedName>
</protein>
<evidence type="ECO:0000259" key="2">
    <source>
        <dbReference type="Pfam" id="PF13476"/>
    </source>
</evidence>
<dbReference type="InterPro" id="IPR038729">
    <property type="entry name" value="Rad50/SbcC_AAA"/>
</dbReference>
<name>A0A1H3CGD1_9FLAO</name>
<dbReference type="SUPFAM" id="SSF52540">
    <property type="entry name" value="P-loop containing nucleoside triphosphate hydrolases"/>
    <property type="match status" value="1"/>
</dbReference>
<dbReference type="Gene3D" id="3.40.50.300">
    <property type="entry name" value="P-loop containing nucleotide triphosphate hydrolases"/>
    <property type="match status" value="2"/>
</dbReference>
<sequence length="1055" mass="122745">MKFKKVEIQAFRAYEEIANGTFDFNISKDDQEVTADFVSIFAPNGFGKTSFYDAVEYGLTDSIDRFLKNVKLNKEAAKSERQLNLNQKGQYLLRNKYAPDSLDTEINIHFTDSTIPSIKKKIDKANRKGTVDFHFTESRVQNKYFQSVILSQDWIDAFLKVEDPSARYDKFMSYFGDKKLDDYYKKIIELINQNNKTINDIKEKLTGVQQILDFSGDKDILKKVNDKIVELNTLGDKINPILETYSETDSFNLSNFISERLNDINFKNKKQEELLAFIASVFSESTDVVGIENYFNSKIDFVKSDNVLIELQNILENFKKKDKSINELNQITKNQKQLILEKEKIEGVFNHFSDYIQINDEVLKIEEQITKESEKETEIEKEVLNLRILESDQKSKLENLNNQINDLELNIENLPQLNKTYNDNTIKSVDLKNKIDSEELKLKPLLQSRLDLELEIKELDNAVKNIEKKLYPSINEKLFFDSKDLILEIEGNEKDLKERSKSLELINVQIKEQENLNKDIATFILKGAEIIDKTQESTCPLCNFEYTSFKELSLRVANNNLLSDLLSSLAKQRTDIEVQIDSISELLKENIKKITNSLNKNLAEKTEVLSKLSINIIDIEISKKSLTTAFDELKQSLQKFNLMLAGVSYGEFTKANEDQLLTLKKELSIHNQEIEKSTLALNSKIAELEIIENRIKTFGISILELKEKEVYIKITEYYKFEFPNQKIELNLLEKQLITVTDLVVSNITQIDELQKSITDLDEILKKYTKESVDKEVLTKTEEKNSLVNKILSFELDIKSKLELDANGFDKESLIKQLNEKRDSIRMTFENNEQKIKNYNLLIDLKKNVEPYLKYERAKKTEGELKRRKSFLEKKIKKELEKEKNAVSSYLSEQIKSFFYEDIINDIYRRIDPHPDYKKIKFICDFKDDKPKLNVYLLKDELSDDPIIPNLYFSAAQLNILSLSIFLAKALNAKDNKDNPIDCIFIDDPIQSMDSINILSTIDLFRSIMVNHNKQIILSTHDENFHNLLQKKMPSDLFKSKFMELETFGKVKTVYT</sequence>
<keyword evidence="4" id="KW-1185">Reference proteome</keyword>
<keyword evidence="3" id="KW-0378">Hydrolase</keyword>
<dbReference type="GO" id="GO:0006302">
    <property type="term" value="P:double-strand break repair"/>
    <property type="evidence" value="ECO:0007669"/>
    <property type="project" value="InterPro"/>
</dbReference>
<gene>
    <name evidence="3" type="ORF">SAMN05444338_11197</name>
</gene>
<dbReference type="Proteomes" id="UP000198569">
    <property type="component" value="Unassembled WGS sequence"/>
</dbReference>
<dbReference type="RefSeq" id="WP_091433649.1">
    <property type="nucleotide sequence ID" value="NZ_FNMV01000011.1"/>
</dbReference>
<dbReference type="GO" id="GO:0016887">
    <property type="term" value="F:ATP hydrolysis activity"/>
    <property type="evidence" value="ECO:0007669"/>
    <property type="project" value="InterPro"/>
</dbReference>
<reference evidence="4" key="1">
    <citation type="submission" date="2016-10" db="EMBL/GenBank/DDBJ databases">
        <authorList>
            <person name="Varghese N."/>
            <person name="Submissions S."/>
        </authorList>
    </citation>
    <scope>NUCLEOTIDE SEQUENCE [LARGE SCALE GENOMIC DNA]</scope>
    <source>
        <strain evidence="4">DSM 15718</strain>
    </source>
</reference>
<evidence type="ECO:0000313" key="4">
    <source>
        <dbReference type="Proteomes" id="UP000198569"/>
    </source>
</evidence>
<feature type="coiled-coil region" evidence="1">
    <location>
        <begin position="814"/>
        <end position="874"/>
    </location>
</feature>
<keyword evidence="1" id="KW-0175">Coiled coil</keyword>
<evidence type="ECO:0000313" key="3">
    <source>
        <dbReference type="EMBL" id="SDX52644.1"/>
    </source>
</evidence>
<keyword evidence="3" id="KW-0269">Exonuclease</keyword>
<keyword evidence="3" id="KW-0540">Nuclease</keyword>
<accession>A0A1H3CGD1</accession>